<dbReference type="InterPro" id="IPR036359">
    <property type="entry name" value="Thiol_cytolysin_sf"/>
</dbReference>
<dbReference type="PRINTS" id="PR01400">
    <property type="entry name" value="TACYTOLYSIN"/>
</dbReference>
<dbReference type="InterPro" id="IPR036363">
    <property type="entry name" value="Thiol_cytolysin_ab_sf"/>
</dbReference>
<keyword evidence="1" id="KW-0472">Membrane</keyword>
<feature type="transmembrane region" description="Helical" evidence="1">
    <location>
        <begin position="12"/>
        <end position="31"/>
    </location>
</feature>
<dbReference type="Pfam" id="PF13385">
    <property type="entry name" value="Laminin_G_3"/>
    <property type="match status" value="1"/>
</dbReference>
<dbReference type="InterPro" id="IPR001869">
    <property type="entry name" value="Thiol_cytolysin"/>
</dbReference>
<name>A0A316TTE5_9BACT</name>
<dbReference type="PROSITE" id="PS51257">
    <property type="entry name" value="PROKAR_LIPOPROTEIN"/>
    <property type="match status" value="1"/>
</dbReference>
<sequence>MKNPFSIIQQGSSLRLLFGLPIILLIFFMSACSENTTSVDPVDPIDPDEPPSLGEIINGAGEFEEVEESYSESETEELPLQTSGDQQYYCTTQTINLTKGYSDFPQFDPNSQVIFPGNLLQGNTLDNATPSSIPVDRGPGTVVITLVNGASSASRQLDVVGLGSVFDAMNEIIADNPGDLPARTTYSMERITSREQLGVSLRAEYSNLTTDVQGSFSYNEDISYNRYLVRLTQSYYTIAFEAPTDPADFFGEDVTAEQLSRYVQPGNPAAYISSVTYGRVFYLLIQSTDSFQEMRASIDASFNGGVSSGSIGGDVKYVSELSSVQIGGYAIGGDADQAAAALTGDLDALKTFIAEGGTITTGQPLSYTVNAANDPARQLKVKVATEYDIVDCAPLSDALFDGVAWYRGSKGVVWDPILGARGITRWQDLFGAQTGDNSRDAVVPFGGPQFAGLWNPGNPDGGYVPSFQFNTTAFTGRMRVPGTPLRNTDYTIAAIVSRTGLPPGDNTPVYWFWGDSSTEGRGIRIGFDDSQTVSITHGGDSKVTANLDTNIFNDQLLIFTFSQTDGMRIYINGLEEAHDPDFTTPIEQFLGSSIGVSDINGFGSGVGFAEIRMLELQIYDYVPSIVQIRALEKGLLEYYFDRS</sequence>
<dbReference type="OrthoDB" id="662759at2"/>
<gene>
    <name evidence="2" type="ORF">DDZ15_08715</name>
</gene>
<dbReference type="InterPro" id="IPR013320">
    <property type="entry name" value="ConA-like_dom_sf"/>
</dbReference>
<dbReference type="RefSeq" id="WP_109646704.1">
    <property type="nucleotide sequence ID" value="NZ_QGGB01000006.1"/>
</dbReference>
<dbReference type="Pfam" id="PF01289">
    <property type="entry name" value="Thiol_cytolysin"/>
    <property type="match status" value="1"/>
</dbReference>
<proteinExistence type="predicted"/>
<dbReference type="Gene3D" id="3.90.840.10">
    <property type="entry name" value="Thiol-activated cytolysin superfamily/Thiol-activated cytolysin, alpha-beta domain"/>
    <property type="match status" value="1"/>
</dbReference>
<accession>A0A316TTE5</accession>
<dbReference type="Proteomes" id="UP000245533">
    <property type="component" value="Unassembled WGS sequence"/>
</dbReference>
<keyword evidence="3" id="KW-1185">Reference proteome</keyword>
<dbReference type="Gene3D" id="2.60.120.200">
    <property type="match status" value="1"/>
</dbReference>
<protein>
    <recommendedName>
        <fullName evidence="4">Concanavalin A-like lectin/glucanase superfamily protein</fullName>
    </recommendedName>
</protein>
<dbReference type="SUPFAM" id="SSF49899">
    <property type="entry name" value="Concanavalin A-like lectins/glucanases"/>
    <property type="match status" value="1"/>
</dbReference>
<evidence type="ECO:0000313" key="3">
    <source>
        <dbReference type="Proteomes" id="UP000245533"/>
    </source>
</evidence>
<dbReference type="AlphaFoldDB" id="A0A316TTE5"/>
<dbReference type="SUPFAM" id="SSF56978">
    <property type="entry name" value="Perfringolysin"/>
    <property type="match status" value="1"/>
</dbReference>
<keyword evidence="1" id="KW-0812">Transmembrane</keyword>
<evidence type="ECO:0000313" key="2">
    <source>
        <dbReference type="EMBL" id="PWN06589.1"/>
    </source>
</evidence>
<evidence type="ECO:0008006" key="4">
    <source>
        <dbReference type="Google" id="ProtNLM"/>
    </source>
</evidence>
<keyword evidence="1" id="KW-1133">Transmembrane helix</keyword>
<evidence type="ECO:0000256" key="1">
    <source>
        <dbReference type="SAM" id="Phobius"/>
    </source>
</evidence>
<comment type="caution">
    <text evidence="2">The sequence shown here is derived from an EMBL/GenBank/DDBJ whole genome shotgun (WGS) entry which is preliminary data.</text>
</comment>
<organism evidence="2 3">
    <name type="scientific">Rhodohalobacter mucosus</name>
    <dbReference type="NCBI Taxonomy" id="2079485"/>
    <lineage>
        <taxon>Bacteria</taxon>
        <taxon>Pseudomonadati</taxon>
        <taxon>Balneolota</taxon>
        <taxon>Balneolia</taxon>
        <taxon>Balneolales</taxon>
        <taxon>Balneolaceae</taxon>
        <taxon>Rhodohalobacter</taxon>
    </lineage>
</organism>
<dbReference type="GO" id="GO:0015485">
    <property type="term" value="F:cholesterol binding"/>
    <property type="evidence" value="ECO:0007669"/>
    <property type="project" value="InterPro"/>
</dbReference>
<reference evidence="2 3" key="1">
    <citation type="submission" date="2018-05" db="EMBL/GenBank/DDBJ databases">
        <title>Rhodohalobacter halophilus gen. nov., sp. nov., a moderately halophilic member of the family Balneolaceae.</title>
        <authorList>
            <person name="Liu Z.-W."/>
        </authorList>
    </citation>
    <scope>NUCLEOTIDE SEQUENCE [LARGE SCALE GENOMIC DNA]</scope>
    <source>
        <strain evidence="2 3">8A47</strain>
    </source>
</reference>
<dbReference type="EMBL" id="QGGB01000006">
    <property type="protein sequence ID" value="PWN06589.1"/>
    <property type="molecule type" value="Genomic_DNA"/>
</dbReference>
<dbReference type="Gene3D" id="3.40.30.40">
    <property type="entry name" value="Perfringolysin"/>
    <property type="match status" value="1"/>
</dbReference>
<dbReference type="Gene3D" id="3.30.1040.20">
    <property type="match status" value="1"/>
</dbReference>